<dbReference type="Pfam" id="PF05534">
    <property type="entry name" value="HicB"/>
    <property type="match status" value="1"/>
</dbReference>
<dbReference type="RefSeq" id="WP_184771236.1">
    <property type="nucleotide sequence ID" value="NZ_JACHGI010000011.1"/>
</dbReference>
<sequence>MRKQIKCKRIIDGKTYNTETATQIEGRWEDDQHFTYGNFLFQTRFGAFFQYTELDGAAEDDYERITPLAPDDARKWLEENYSWDPDLIERVFGEMPEAGSGEIKFTLRMPESLKVRLAAKAEANKQSLNAWMIRCLEGCAGEGDRS</sequence>
<evidence type="ECO:0000313" key="2">
    <source>
        <dbReference type="Proteomes" id="UP000532373"/>
    </source>
</evidence>
<protein>
    <recommendedName>
        <fullName evidence="3">Toxin-antitoxin system HicB family antitoxin</fullName>
    </recommendedName>
</protein>
<gene>
    <name evidence="1" type="ORF">HNQ96_004467</name>
</gene>
<comment type="caution">
    <text evidence="1">The sequence shown here is derived from an EMBL/GenBank/DDBJ whole genome shotgun (WGS) entry which is preliminary data.</text>
</comment>
<dbReference type="Gene3D" id="1.10.1220.10">
    <property type="entry name" value="Met repressor-like"/>
    <property type="match status" value="1"/>
</dbReference>
<name>A0A8E1WII8_9HYPH</name>
<dbReference type="InterPro" id="IPR008651">
    <property type="entry name" value="Uncharacterised_HicB"/>
</dbReference>
<dbReference type="Proteomes" id="UP000532373">
    <property type="component" value="Unassembled WGS sequence"/>
</dbReference>
<dbReference type="GO" id="GO:0006355">
    <property type="term" value="P:regulation of DNA-templated transcription"/>
    <property type="evidence" value="ECO:0007669"/>
    <property type="project" value="InterPro"/>
</dbReference>
<dbReference type="InterPro" id="IPR013321">
    <property type="entry name" value="Arc_rbn_hlx_hlx"/>
</dbReference>
<evidence type="ECO:0000313" key="1">
    <source>
        <dbReference type="EMBL" id="MBB6468583.1"/>
    </source>
</evidence>
<proteinExistence type="predicted"/>
<evidence type="ECO:0008006" key="3">
    <source>
        <dbReference type="Google" id="ProtNLM"/>
    </source>
</evidence>
<dbReference type="SUPFAM" id="SSF47598">
    <property type="entry name" value="Ribbon-helix-helix"/>
    <property type="match status" value="1"/>
</dbReference>
<accession>A0A8E1WII8</accession>
<dbReference type="EMBL" id="JACHGI010000011">
    <property type="protein sequence ID" value="MBB6468583.1"/>
    <property type="molecule type" value="Genomic_DNA"/>
</dbReference>
<organism evidence="1 2">
    <name type="scientific">Aminobacter carboxidus</name>
    <dbReference type="NCBI Taxonomy" id="376165"/>
    <lineage>
        <taxon>Bacteria</taxon>
        <taxon>Pseudomonadati</taxon>
        <taxon>Pseudomonadota</taxon>
        <taxon>Alphaproteobacteria</taxon>
        <taxon>Hyphomicrobiales</taxon>
        <taxon>Phyllobacteriaceae</taxon>
        <taxon>Aminobacter</taxon>
    </lineage>
</organism>
<dbReference type="AlphaFoldDB" id="A0A8E1WII8"/>
<reference evidence="1 2" key="1">
    <citation type="submission" date="2020-08" db="EMBL/GenBank/DDBJ databases">
        <title>Genomic Encyclopedia of Type Strains, Phase IV (KMG-IV): sequencing the most valuable type-strain genomes for metagenomic binning, comparative biology and taxonomic classification.</title>
        <authorList>
            <person name="Goeker M."/>
        </authorList>
    </citation>
    <scope>NUCLEOTIDE SEQUENCE [LARGE SCALE GENOMIC DNA]</scope>
    <source>
        <strain evidence="1 2">DSM 17454</strain>
    </source>
</reference>
<dbReference type="InterPro" id="IPR010985">
    <property type="entry name" value="Ribbon_hlx_hlx"/>
</dbReference>